<evidence type="ECO:0000313" key="4">
    <source>
        <dbReference type="Proteomes" id="UP001489509"/>
    </source>
</evidence>
<evidence type="ECO:0000313" key="3">
    <source>
        <dbReference type="EMBL" id="MEQ2441266.1"/>
    </source>
</evidence>
<keyword evidence="4" id="KW-1185">Reference proteome</keyword>
<dbReference type="Pfam" id="PF25583">
    <property type="entry name" value="WCX"/>
    <property type="match status" value="1"/>
</dbReference>
<evidence type="ECO:0000259" key="2">
    <source>
        <dbReference type="Pfam" id="PF25583"/>
    </source>
</evidence>
<dbReference type="Pfam" id="PF13280">
    <property type="entry name" value="WYL"/>
    <property type="match status" value="1"/>
</dbReference>
<dbReference type="PANTHER" id="PTHR34580:SF1">
    <property type="entry name" value="PROTEIN PAFC"/>
    <property type="match status" value="1"/>
</dbReference>
<proteinExistence type="predicted"/>
<sequence>MSRTESIKAKLLNLYRILDEQTDEEHGLTIPEILEALEARGISAERKGIYSDLQALREAGMDIVLRKVGGRCEYFIAGRTFELAELKLLVDAVACSRFITPKKSRELIGKLESLTSIHQASQLNRQIFVADRIKADNEEIYYTVDRLQSAILDDRQVSFLYFDYAVNKKKVLRRGGERYVVSPLSLCWNNENYYLIAYYERYQSLSHFRVDRMMDLSRTEERRAHIDAARFNAADYCKKLFGMFAGEETPVKIQFDNSLMNVVLDRFGQEVYLRPVDEGHFCVTARVVPSPSFFGWLFGFAGKAVLLYPPSVMDQYRQMLETAAEPFYQKGDQS</sequence>
<reference evidence="3 4" key="1">
    <citation type="submission" date="2024-03" db="EMBL/GenBank/DDBJ databases">
        <title>Human intestinal bacterial collection.</title>
        <authorList>
            <person name="Pauvert C."/>
            <person name="Hitch T.C.A."/>
            <person name="Clavel T."/>
        </authorList>
    </citation>
    <scope>NUCLEOTIDE SEQUENCE [LARGE SCALE GENOMIC DNA]</scope>
    <source>
        <strain evidence="3 4">CLA-JM-H44</strain>
    </source>
</reference>
<comment type="caution">
    <text evidence="3">The sequence shown here is derived from an EMBL/GenBank/DDBJ whole genome shotgun (WGS) entry which is preliminary data.</text>
</comment>
<dbReference type="SUPFAM" id="SSF46785">
    <property type="entry name" value="Winged helix' DNA-binding domain"/>
    <property type="match status" value="1"/>
</dbReference>
<protein>
    <submittedName>
        <fullName evidence="3">WYL domain-containing protein</fullName>
    </submittedName>
</protein>
<dbReference type="PANTHER" id="PTHR34580">
    <property type="match status" value="1"/>
</dbReference>
<organism evidence="3 4">
    <name type="scientific">Solibaculum intestinale</name>
    <dbReference type="NCBI Taxonomy" id="3133165"/>
    <lineage>
        <taxon>Bacteria</taxon>
        <taxon>Bacillati</taxon>
        <taxon>Bacillota</taxon>
        <taxon>Clostridia</taxon>
        <taxon>Eubacteriales</taxon>
        <taxon>Oscillospiraceae</taxon>
        <taxon>Solibaculum</taxon>
    </lineage>
</organism>
<gene>
    <name evidence="3" type="ORF">WMO26_10555</name>
</gene>
<dbReference type="Proteomes" id="UP001489509">
    <property type="component" value="Unassembled WGS sequence"/>
</dbReference>
<dbReference type="RefSeq" id="WP_349220253.1">
    <property type="nucleotide sequence ID" value="NZ_JBBMFD010000020.1"/>
</dbReference>
<dbReference type="InterPro" id="IPR036390">
    <property type="entry name" value="WH_DNA-bd_sf"/>
</dbReference>
<feature type="domain" description="WYL" evidence="1">
    <location>
        <begin position="144"/>
        <end position="216"/>
    </location>
</feature>
<dbReference type="InterPro" id="IPR026881">
    <property type="entry name" value="WYL_dom"/>
</dbReference>
<dbReference type="InterPro" id="IPR057727">
    <property type="entry name" value="WCX_dom"/>
</dbReference>
<dbReference type="EMBL" id="JBBMFD010000020">
    <property type="protein sequence ID" value="MEQ2441266.1"/>
    <property type="molecule type" value="Genomic_DNA"/>
</dbReference>
<dbReference type="InterPro" id="IPR051534">
    <property type="entry name" value="CBASS_pafABC_assoc_protein"/>
</dbReference>
<feature type="domain" description="WCX" evidence="2">
    <location>
        <begin position="249"/>
        <end position="324"/>
    </location>
</feature>
<name>A0ABV1E465_9FIRM</name>
<dbReference type="PROSITE" id="PS52050">
    <property type="entry name" value="WYL"/>
    <property type="match status" value="1"/>
</dbReference>
<evidence type="ECO:0000259" key="1">
    <source>
        <dbReference type="Pfam" id="PF13280"/>
    </source>
</evidence>
<accession>A0ABV1E465</accession>